<comment type="caution">
    <text evidence="14">The sequence shown here is derived from an EMBL/GenBank/DDBJ whole genome shotgun (WGS) entry which is preliminary data.</text>
</comment>
<dbReference type="GO" id="GO:0052689">
    <property type="term" value="F:carboxylic ester hydrolase activity"/>
    <property type="evidence" value="ECO:0007669"/>
    <property type="project" value="UniProtKB-KW"/>
</dbReference>
<evidence type="ECO:0000256" key="9">
    <source>
        <dbReference type="ARBA" id="ARBA00047337"/>
    </source>
</evidence>
<evidence type="ECO:0000256" key="10">
    <source>
        <dbReference type="SAM" id="MobiDB-lite"/>
    </source>
</evidence>
<feature type="chain" id="PRO_5040411434" description="Acyl-protein thioesterase 1" evidence="12">
    <location>
        <begin position="24"/>
        <end position="325"/>
    </location>
</feature>
<sequence>MNGLKTVTWTVLFILDLISLSSSGGRGRTSTAGGILVDGVLLLAFWLPLIYGTIIFFRSRLGRYAPVNRPSTAIPMDTSYPQQYKELIVEEGHPNPATSVDQSRRICYNHQRDTRFESYRNERTSKSSTGRPTTFIFLHRFGADAEGLKIKYGPPISSANKRQDLTWVSPNAPYNHEALTNAWYTHAFSPIPGGKSSQNEPTRNDGNTDEGDPVEGEILKCVEDLCSLIDEEIEASVDVKRIVIRSFTQGCAISLVAGLASRYGRHIEGVVGRSGYLPDGKGTRREMEGHIKVEEAMKAFLAHETKDMLVPVSFLNGVRRAKEAN</sequence>
<organism evidence="14 15">
    <name type="scientific">Amylocarpus encephaloides</name>
    <dbReference type="NCBI Taxonomy" id="45428"/>
    <lineage>
        <taxon>Eukaryota</taxon>
        <taxon>Fungi</taxon>
        <taxon>Dikarya</taxon>
        <taxon>Ascomycota</taxon>
        <taxon>Pezizomycotina</taxon>
        <taxon>Leotiomycetes</taxon>
        <taxon>Helotiales</taxon>
        <taxon>Helotiales incertae sedis</taxon>
        <taxon>Amylocarpus</taxon>
    </lineage>
</organism>
<evidence type="ECO:0000256" key="5">
    <source>
        <dbReference type="ARBA" id="ARBA00022801"/>
    </source>
</evidence>
<feature type="compositionally biased region" description="Polar residues" evidence="10">
    <location>
        <begin position="195"/>
        <end position="205"/>
    </location>
</feature>
<evidence type="ECO:0000256" key="12">
    <source>
        <dbReference type="SAM" id="SignalP"/>
    </source>
</evidence>
<feature type="signal peptide" evidence="12">
    <location>
        <begin position="1"/>
        <end position="23"/>
    </location>
</feature>
<dbReference type="InterPro" id="IPR003140">
    <property type="entry name" value="PLipase/COase/thioEstase"/>
</dbReference>
<comment type="catalytic activity">
    <reaction evidence="9">
        <text>S-hexadecanoyl-L-cysteinyl-[protein] + H2O = L-cysteinyl-[protein] + hexadecanoate + H(+)</text>
        <dbReference type="Rhea" id="RHEA:19233"/>
        <dbReference type="Rhea" id="RHEA-COMP:10131"/>
        <dbReference type="Rhea" id="RHEA-COMP:11032"/>
        <dbReference type="ChEBI" id="CHEBI:7896"/>
        <dbReference type="ChEBI" id="CHEBI:15377"/>
        <dbReference type="ChEBI" id="CHEBI:15378"/>
        <dbReference type="ChEBI" id="CHEBI:29950"/>
        <dbReference type="ChEBI" id="CHEBI:74151"/>
        <dbReference type="EC" id="3.1.2.22"/>
    </reaction>
</comment>
<proteinExistence type="inferred from homology"/>
<dbReference type="EMBL" id="MU251639">
    <property type="protein sequence ID" value="KAG9230867.1"/>
    <property type="molecule type" value="Genomic_DNA"/>
</dbReference>
<dbReference type="InterPro" id="IPR050565">
    <property type="entry name" value="LYPA1-2/EST-like"/>
</dbReference>
<name>A0A9P7YCU9_9HELO</name>
<dbReference type="InterPro" id="IPR029058">
    <property type="entry name" value="AB_hydrolase_fold"/>
</dbReference>
<dbReference type="GO" id="GO:0005737">
    <property type="term" value="C:cytoplasm"/>
    <property type="evidence" value="ECO:0007669"/>
    <property type="project" value="TreeGrafter"/>
</dbReference>
<keyword evidence="11" id="KW-1133">Transmembrane helix</keyword>
<protein>
    <recommendedName>
        <fullName evidence="3">Acyl-protein thioesterase 1</fullName>
        <ecNumber evidence="2">3.1.2.22</ecNumber>
    </recommendedName>
    <alternativeName>
        <fullName evidence="8">Palmitoyl-protein hydrolase</fullName>
    </alternativeName>
</protein>
<dbReference type="AlphaFoldDB" id="A0A9P7YCU9"/>
<dbReference type="Pfam" id="PF02230">
    <property type="entry name" value="Abhydrolase_2"/>
    <property type="match status" value="1"/>
</dbReference>
<accession>A0A9P7YCU9</accession>
<feature type="region of interest" description="Disordered" evidence="10">
    <location>
        <begin position="190"/>
        <end position="214"/>
    </location>
</feature>
<feature type="domain" description="Phospholipase/carboxylesterase/thioesterase" evidence="13">
    <location>
        <begin position="133"/>
        <end position="315"/>
    </location>
</feature>
<keyword evidence="6" id="KW-0276">Fatty acid metabolism</keyword>
<evidence type="ECO:0000256" key="8">
    <source>
        <dbReference type="ARBA" id="ARBA00031195"/>
    </source>
</evidence>
<keyword evidence="5" id="KW-0378">Hydrolase</keyword>
<evidence type="ECO:0000256" key="1">
    <source>
        <dbReference type="ARBA" id="ARBA00006499"/>
    </source>
</evidence>
<evidence type="ECO:0000256" key="2">
    <source>
        <dbReference type="ARBA" id="ARBA00012423"/>
    </source>
</evidence>
<keyword evidence="11" id="KW-0812">Transmembrane</keyword>
<dbReference type="Gene3D" id="3.40.50.1820">
    <property type="entry name" value="alpha/beta hydrolase"/>
    <property type="match status" value="1"/>
</dbReference>
<keyword evidence="15" id="KW-1185">Reference proteome</keyword>
<keyword evidence="12" id="KW-0732">Signal</keyword>
<comment type="similarity">
    <text evidence="1">Belongs to the AB hydrolase superfamily. AB hydrolase 2 family.</text>
</comment>
<gene>
    <name evidence="14" type="ORF">BJ875DRAFT_384204</name>
</gene>
<evidence type="ECO:0000259" key="13">
    <source>
        <dbReference type="Pfam" id="PF02230"/>
    </source>
</evidence>
<dbReference type="EC" id="3.1.2.22" evidence="2"/>
<dbReference type="Proteomes" id="UP000824998">
    <property type="component" value="Unassembled WGS sequence"/>
</dbReference>
<keyword evidence="11" id="KW-0472">Membrane</keyword>
<keyword evidence="6" id="KW-0443">Lipid metabolism</keyword>
<evidence type="ECO:0000256" key="4">
    <source>
        <dbReference type="ARBA" id="ARBA00022487"/>
    </source>
</evidence>
<evidence type="ECO:0000313" key="15">
    <source>
        <dbReference type="Proteomes" id="UP000824998"/>
    </source>
</evidence>
<keyword evidence="4" id="KW-0719">Serine esterase</keyword>
<dbReference type="PANTHER" id="PTHR10655:SF17">
    <property type="entry name" value="LYSOPHOSPHOLIPASE-LIKE PROTEIN 1"/>
    <property type="match status" value="1"/>
</dbReference>
<dbReference type="SUPFAM" id="SSF53474">
    <property type="entry name" value="alpha/beta-Hydrolases"/>
    <property type="match status" value="1"/>
</dbReference>
<evidence type="ECO:0000256" key="7">
    <source>
        <dbReference type="ARBA" id="ARBA00029392"/>
    </source>
</evidence>
<feature type="transmembrane region" description="Helical" evidence="11">
    <location>
        <begin position="35"/>
        <end position="57"/>
    </location>
</feature>
<evidence type="ECO:0000256" key="3">
    <source>
        <dbReference type="ARBA" id="ARBA00014923"/>
    </source>
</evidence>
<evidence type="ECO:0000313" key="14">
    <source>
        <dbReference type="EMBL" id="KAG9230867.1"/>
    </source>
</evidence>
<reference evidence="14" key="1">
    <citation type="journal article" date="2021" name="IMA Fungus">
        <title>Genomic characterization of three marine fungi, including Emericellopsis atlantica sp. nov. with signatures of a generalist lifestyle and marine biomass degradation.</title>
        <authorList>
            <person name="Hagestad O.C."/>
            <person name="Hou L."/>
            <person name="Andersen J.H."/>
            <person name="Hansen E.H."/>
            <person name="Altermark B."/>
            <person name="Li C."/>
            <person name="Kuhnert E."/>
            <person name="Cox R.J."/>
            <person name="Crous P.W."/>
            <person name="Spatafora J.W."/>
            <person name="Lail K."/>
            <person name="Amirebrahimi M."/>
            <person name="Lipzen A."/>
            <person name="Pangilinan J."/>
            <person name="Andreopoulos W."/>
            <person name="Hayes R.D."/>
            <person name="Ng V."/>
            <person name="Grigoriev I.V."/>
            <person name="Jackson S.A."/>
            <person name="Sutton T.D.S."/>
            <person name="Dobson A.D.W."/>
            <person name="Rama T."/>
        </authorList>
    </citation>
    <scope>NUCLEOTIDE SEQUENCE</scope>
    <source>
        <strain evidence="14">TRa018bII</strain>
    </source>
</reference>
<evidence type="ECO:0000256" key="11">
    <source>
        <dbReference type="SAM" id="Phobius"/>
    </source>
</evidence>
<dbReference type="GO" id="GO:0008474">
    <property type="term" value="F:palmitoyl-(protein) hydrolase activity"/>
    <property type="evidence" value="ECO:0007669"/>
    <property type="project" value="UniProtKB-EC"/>
</dbReference>
<comment type="function">
    <text evidence="7">Hydrolyzes fatty acids from S-acylated cysteine residues in proteins with a strong preference for palmitoylated G-alpha proteins over other acyl substrates. Mediates the deacylation of G-alpha proteins such as GPA1 in vivo, but has weak or no activity toward palmitoylated Ras proteins. Has weak lysophospholipase activity in vitro; however such activity may not exist in vivo.</text>
</comment>
<evidence type="ECO:0000256" key="6">
    <source>
        <dbReference type="ARBA" id="ARBA00022832"/>
    </source>
</evidence>
<dbReference type="PANTHER" id="PTHR10655">
    <property type="entry name" value="LYSOPHOSPHOLIPASE-RELATED"/>
    <property type="match status" value="1"/>
</dbReference>
<dbReference type="OrthoDB" id="2418081at2759"/>
<dbReference type="GO" id="GO:0006631">
    <property type="term" value="P:fatty acid metabolic process"/>
    <property type="evidence" value="ECO:0007669"/>
    <property type="project" value="UniProtKB-KW"/>
</dbReference>